<dbReference type="InterPro" id="IPR033643">
    <property type="entry name" value="SYLF_SH3YL1-like"/>
</dbReference>
<dbReference type="Gene3D" id="2.30.30.40">
    <property type="entry name" value="SH3 Domains"/>
    <property type="match status" value="1"/>
</dbReference>
<reference evidence="6" key="1">
    <citation type="submission" date="2020-05" db="EMBL/GenBank/DDBJ databases">
        <title>Phylogenomic resolution of chytrid fungi.</title>
        <authorList>
            <person name="Stajich J.E."/>
            <person name="Amses K."/>
            <person name="Simmons R."/>
            <person name="Seto K."/>
            <person name="Myers J."/>
            <person name="Bonds A."/>
            <person name="Quandt C.A."/>
            <person name="Barry K."/>
            <person name="Liu P."/>
            <person name="Grigoriev I."/>
            <person name="Longcore J.E."/>
            <person name="James T.Y."/>
        </authorList>
    </citation>
    <scope>NUCLEOTIDE SEQUENCE</scope>
    <source>
        <strain evidence="6">JEL0513</strain>
    </source>
</reference>
<evidence type="ECO:0000256" key="1">
    <source>
        <dbReference type="ARBA" id="ARBA00007761"/>
    </source>
</evidence>
<dbReference type="PANTHER" id="PTHR15629">
    <property type="entry name" value="SH3YL1 PROTEIN"/>
    <property type="match status" value="1"/>
</dbReference>
<organism evidence="6 7">
    <name type="scientific">Physocladia obscura</name>
    <dbReference type="NCBI Taxonomy" id="109957"/>
    <lineage>
        <taxon>Eukaryota</taxon>
        <taxon>Fungi</taxon>
        <taxon>Fungi incertae sedis</taxon>
        <taxon>Chytridiomycota</taxon>
        <taxon>Chytridiomycota incertae sedis</taxon>
        <taxon>Chytridiomycetes</taxon>
        <taxon>Chytridiales</taxon>
        <taxon>Chytriomycetaceae</taxon>
        <taxon>Physocladia</taxon>
    </lineage>
</organism>
<feature type="domain" description="SH3" evidence="5">
    <location>
        <begin position="378"/>
        <end position="432"/>
    </location>
</feature>
<evidence type="ECO:0000313" key="6">
    <source>
        <dbReference type="EMBL" id="KAJ3102841.1"/>
    </source>
</evidence>
<dbReference type="Pfam" id="PF00018">
    <property type="entry name" value="SH3_1"/>
    <property type="match status" value="1"/>
</dbReference>
<protein>
    <recommendedName>
        <fullName evidence="5">SH3 domain-containing protein</fullName>
    </recommendedName>
</protein>
<comment type="similarity">
    <text evidence="1">Belongs to the SH3YL1 family.</text>
</comment>
<dbReference type="SMART" id="SM00326">
    <property type="entry name" value="SH3"/>
    <property type="match status" value="1"/>
</dbReference>
<dbReference type="Proteomes" id="UP001211907">
    <property type="component" value="Unassembled WGS sequence"/>
</dbReference>
<evidence type="ECO:0000313" key="7">
    <source>
        <dbReference type="Proteomes" id="UP001211907"/>
    </source>
</evidence>
<dbReference type="InterPro" id="IPR036028">
    <property type="entry name" value="SH3-like_dom_sf"/>
</dbReference>
<gene>
    <name evidence="6" type="ORF">HK100_004307</name>
</gene>
<dbReference type="InterPro" id="IPR051702">
    <property type="entry name" value="SH3_domain_YSC84-like"/>
</dbReference>
<feature type="compositionally biased region" description="Low complexity" evidence="4">
    <location>
        <begin position="221"/>
        <end position="256"/>
    </location>
</feature>
<proteinExistence type="inferred from homology"/>
<keyword evidence="7" id="KW-1185">Reference proteome</keyword>
<evidence type="ECO:0000256" key="4">
    <source>
        <dbReference type="SAM" id="MobiDB-lite"/>
    </source>
</evidence>
<evidence type="ECO:0000259" key="5">
    <source>
        <dbReference type="PROSITE" id="PS50002"/>
    </source>
</evidence>
<dbReference type="SUPFAM" id="SSF50044">
    <property type="entry name" value="SH3-domain"/>
    <property type="match status" value="1"/>
</dbReference>
<dbReference type="InterPro" id="IPR001452">
    <property type="entry name" value="SH3_domain"/>
</dbReference>
<name>A0AAD5SUK4_9FUNG</name>
<evidence type="ECO:0000256" key="2">
    <source>
        <dbReference type="ARBA" id="ARBA00022443"/>
    </source>
</evidence>
<comment type="caution">
    <text evidence="6">The sequence shown here is derived from an EMBL/GenBank/DDBJ whole genome shotgun (WGS) entry which is preliminary data.</text>
</comment>
<evidence type="ECO:0000256" key="3">
    <source>
        <dbReference type="PROSITE-ProRule" id="PRU00192"/>
    </source>
</evidence>
<sequence length="432" mass="46120">MHTPLPQELAEEFSKAASILDHFINGKTKLDATLIPSHIVANAKGVAVLTILKAGFIWSGRAGAGLVVAKLSDGRWSAPSAIAAGGAGVGVQIGAECTDSVFILNTDGAIRAFSHGGNVSFGANLSIAAGPVGRSAEGAGTVGNFAPIYAYSKTKGLFAGVSFEGLVIITRKETNARFYGAHVTPTELLNGKIQPPVEAECLYRALNVKGFGSRNRVFDKNNSNNDNSNNSINNSEYSTSCTSSQYSYPSSSKSPFNLPPPPPPHPKATLQNISGVLMPPPRPIPPTYVQEYQSSSAIIPPRPNSQLQYNIAQRSQPTPPPAYANLQQPNNTSIPVTSQFQQQQQAFQFGEKKTPKFKLPTKPVPPPPPQLPAKFAGKKLKTAIAQYDFHGERPGDLAFVVGDKITVLNENGDWWEGELKGARGIFPANYVE</sequence>
<keyword evidence="2 3" id="KW-0728">SH3 domain</keyword>
<dbReference type="PRINTS" id="PR00452">
    <property type="entry name" value="SH3DOMAIN"/>
</dbReference>
<feature type="compositionally biased region" description="Pro residues" evidence="4">
    <location>
        <begin position="257"/>
        <end position="266"/>
    </location>
</feature>
<dbReference type="PANTHER" id="PTHR15629:SF2">
    <property type="entry name" value="SH3 DOMAIN-CONTAINING YSC84-LIKE PROTEIN 1"/>
    <property type="match status" value="1"/>
</dbReference>
<dbReference type="CDD" id="cd11525">
    <property type="entry name" value="SYLF_SH3YL1_like"/>
    <property type="match status" value="1"/>
</dbReference>
<feature type="region of interest" description="Disordered" evidence="4">
    <location>
        <begin position="214"/>
        <end position="282"/>
    </location>
</feature>
<dbReference type="EMBL" id="JADGJH010002140">
    <property type="protein sequence ID" value="KAJ3102841.1"/>
    <property type="molecule type" value="Genomic_DNA"/>
</dbReference>
<dbReference type="AlphaFoldDB" id="A0AAD5SUK4"/>
<dbReference type="GO" id="GO:0035091">
    <property type="term" value="F:phosphatidylinositol binding"/>
    <property type="evidence" value="ECO:0007669"/>
    <property type="project" value="TreeGrafter"/>
</dbReference>
<dbReference type="PROSITE" id="PS50002">
    <property type="entry name" value="SH3"/>
    <property type="match status" value="1"/>
</dbReference>
<dbReference type="PRINTS" id="PR00499">
    <property type="entry name" value="P67PHOX"/>
</dbReference>
<accession>A0AAD5SUK4</accession>
<dbReference type="Pfam" id="PF04366">
    <property type="entry name" value="Ysc84"/>
    <property type="match status" value="1"/>
</dbReference>
<dbReference type="InterPro" id="IPR007461">
    <property type="entry name" value="Ysc84_actin-binding"/>
</dbReference>